<gene>
    <name evidence="2" type="ORF">SAMN04488045_2436</name>
</gene>
<dbReference type="RefSeq" id="WP_103910742.1">
    <property type="nucleotide sequence ID" value="NZ_FNUZ01000003.1"/>
</dbReference>
<protein>
    <recommendedName>
        <fullName evidence="1">Aminoglycoside phosphotransferase domain-containing protein</fullName>
    </recommendedName>
</protein>
<feature type="domain" description="Aminoglycoside phosphotransferase" evidence="1">
    <location>
        <begin position="16"/>
        <end position="241"/>
    </location>
</feature>
<dbReference type="Proteomes" id="UP000236752">
    <property type="component" value="Unassembled WGS sequence"/>
</dbReference>
<proteinExistence type="predicted"/>
<dbReference type="AlphaFoldDB" id="A0A1H5Z525"/>
<dbReference type="InterPro" id="IPR011009">
    <property type="entry name" value="Kinase-like_dom_sf"/>
</dbReference>
<sequence length="324" mass="35699">MKDFLLFSGWSEARHEPVAGDASSRSYTRLRRGKDTAILMQDPEGDVALFARLAEYLTAIGLSAPRILAIDAAKGLLLIEDLGSDLFAAILKDEPDQEGMLYQLATDVLLHLHDQTPPETLPVASVDHLATATDLVFDCYLTGAGGTQNDQAKADLRAAFQDALSQHADVADVMILRDYHAENLLWMPDRDGVRRAGVLDFQDALLGHRAYDLISLLEDARRDVSDETRDQVIDYYLSRTGADEAEFRIQLCVLGAQRNLRILGVFARLAKVRGKPGYIDLVPRVWAHIQRDLAHPALGNIASIVSAHLPAPTDAVLERLKTNV</sequence>
<dbReference type="Pfam" id="PF01636">
    <property type="entry name" value="APH"/>
    <property type="match status" value="1"/>
</dbReference>
<evidence type="ECO:0000313" key="2">
    <source>
        <dbReference type="EMBL" id="SEG31629.1"/>
    </source>
</evidence>
<dbReference type="EMBL" id="FNUZ01000003">
    <property type="protein sequence ID" value="SEG31629.1"/>
    <property type="molecule type" value="Genomic_DNA"/>
</dbReference>
<dbReference type="SUPFAM" id="SSF56112">
    <property type="entry name" value="Protein kinase-like (PK-like)"/>
    <property type="match status" value="1"/>
</dbReference>
<reference evidence="2 3" key="1">
    <citation type="submission" date="2016-10" db="EMBL/GenBank/DDBJ databases">
        <authorList>
            <person name="de Groot N.N."/>
        </authorList>
    </citation>
    <scope>NUCLEOTIDE SEQUENCE [LARGE SCALE GENOMIC DNA]</scope>
    <source>
        <strain evidence="2 3">DSM 26915</strain>
    </source>
</reference>
<accession>A0A1H5Z525</accession>
<keyword evidence="3" id="KW-1185">Reference proteome</keyword>
<dbReference type="OrthoDB" id="9809275at2"/>
<organism evidence="2 3">
    <name type="scientific">Thalassococcus halodurans</name>
    <dbReference type="NCBI Taxonomy" id="373675"/>
    <lineage>
        <taxon>Bacteria</taxon>
        <taxon>Pseudomonadati</taxon>
        <taxon>Pseudomonadota</taxon>
        <taxon>Alphaproteobacteria</taxon>
        <taxon>Rhodobacterales</taxon>
        <taxon>Roseobacteraceae</taxon>
        <taxon>Thalassococcus</taxon>
    </lineage>
</organism>
<evidence type="ECO:0000259" key="1">
    <source>
        <dbReference type="Pfam" id="PF01636"/>
    </source>
</evidence>
<dbReference type="InterPro" id="IPR002575">
    <property type="entry name" value="Aminoglycoside_PTrfase"/>
</dbReference>
<dbReference type="Gene3D" id="3.30.200.20">
    <property type="entry name" value="Phosphorylase Kinase, domain 1"/>
    <property type="match status" value="1"/>
</dbReference>
<dbReference type="Gene3D" id="3.90.1200.10">
    <property type="match status" value="1"/>
</dbReference>
<evidence type="ECO:0000313" key="3">
    <source>
        <dbReference type="Proteomes" id="UP000236752"/>
    </source>
</evidence>
<name>A0A1H5Z525_9RHOB</name>